<comment type="caution">
    <text evidence="3">The sequence shown here is derived from an EMBL/GenBank/DDBJ whole genome shotgun (WGS) entry which is preliminary data.</text>
</comment>
<dbReference type="Gene3D" id="2.60.40.10">
    <property type="entry name" value="Immunoglobulins"/>
    <property type="match status" value="1"/>
</dbReference>
<evidence type="ECO:0000313" key="3">
    <source>
        <dbReference type="EMBL" id="PQJ11761.1"/>
    </source>
</evidence>
<dbReference type="AlphaFoldDB" id="A0A2S7SYR9"/>
<dbReference type="EMBL" id="PPSL01000002">
    <property type="protein sequence ID" value="PQJ11761.1"/>
    <property type="molecule type" value="Genomic_DNA"/>
</dbReference>
<protein>
    <recommendedName>
        <fullName evidence="2">Secretion system C-terminal sorting domain-containing protein</fullName>
    </recommendedName>
</protein>
<name>A0A2S7SYR9_9BACT</name>
<dbReference type="InterPro" id="IPR013783">
    <property type="entry name" value="Ig-like_fold"/>
</dbReference>
<feature type="chain" id="PRO_5015472613" description="Secretion system C-terminal sorting domain-containing protein" evidence="1">
    <location>
        <begin position="23"/>
        <end position="554"/>
    </location>
</feature>
<evidence type="ECO:0000259" key="2">
    <source>
        <dbReference type="Pfam" id="PF18962"/>
    </source>
</evidence>
<keyword evidence="1" id="KW-0732">Signal</keyword>
<gene>
    <name evidence="3" type="ORF">CJD36_008175</name>
</gene>
<feature type="domain" description="Secretion system C-terminal sorting" evidence="2">
    <location>
        <begin position="478"/>
        <end position="550"/>
    </location>
</feature>
<sequence length="554" mass="60436">MHMIRKLILVFLLFIGSQSVTNAQVRDSVRIYIPPYTDTTCVGTQLKFTAVQSDTSFNPVAYHWYVNNVFTGIMLDTFFTTALNDGDSVHCWLTFTNSFGIFDSSRSNSITIHHLPSIPPRVLTSLIVGSNPDCAGSPLTFEAYPIIGGITPQYQWFINNVELPGEDSMRITRVFGGADTVTCRMLSNASCRSYDTAYSIPVPIIHIHLTATIGITAVFDSICQGGSDTFRSVANGFGNNITYQWYIQGVPVTGANGFDFVTTALNDSDSVYVVMTTTDTCVLNPVVMSNVIYTKVKHVFSNYATIALTAGTNPGCLSDPVTFTAVFDSFGTAPYFAWYLNGGLISVGTPTYSALFANTDVVSLEVRQTDGGCYAHDTIIVPGVVMIRDTTPVAPVLNLIGDMLSTYSSGTMQWYRSNISTPGSGTLIPGATDTFYHPTALGYYYIIANNINCPSIQSNVIYISLLDVADINKAHANIYPNPTTGIVTLDWNSQPVNVTLNVYNALGQNVVNQTINNQSHADIDLSALPNGNYYLQVRDESGQYNSYKIVLEHN</sequence>
<dbReference type="Gene3D" id="2.60.120.380">
    <property type="match status" value="1"/>
</dbReference>
<proteinExistence type="predicted"/>
<dbReference type="NCBIfam" id="TIGR04183">
    <property type="entry name" value="Por_Secre_tail"/>
    <property type="match status" value="1"/>
</dbReference>
<feature type="signal peptide" evidence="1">
    <location>
        <begin position="1"/>
        <end position="22"/>
    </location>
</feature>
<accession>A0A2S7SYR9</accession>
<dbReference type="Proteomes" id="UP000239872">
    <property type="component" value="Unassembled WGS sequence"/>
</dbReference>
<dbReference type="Pfam" id="PF18962">
    <property type="entry name" value="Por_Secre_tail"/>
    <property type="match status" value="1"/>
</dbReference>
<evidence type="ECO:0000313" key="4">
    <source>
        <dbReference type="Proteomes" id="UP000239872"/>
    </source>
</evidence>
<evidence type="ECO:0000256" key="1">
    <source>
        <dbReference type="SAM" id="SignalP"/>
    </source>
</evidence>
<reference evidence="3 4" key="1">
    <citation type="submission" date="2018-01" db="EMBL/GenBank/DDBJ databases">
        <title>A novel member of the phylum Bacteroidetes isolated from glacier ice.</title>
        <authorList>
            <person name="Liu Q."/>
            <person name="Xin Y.-H."/>
        </authorList>
    </citation>
    <scope>NUCLEOTIDE SEQUENCE [LARGE SCALE GENOMIC DNA]</scope>
    <source>
        <strain evidence="3 4">RB1R16</strain>
    </source>
</reference>
<keyword evidence="4" id="KW-1185">Reference proteome</keyword>
<dbReference type="InterPro" id="IPR026444">
    <property type="entry name" value="Secre_tail"/>
</dbReference>
<organism evidence="3 4">
    <name type="scientific">Flavipsychrobacter stenotrophus</name>
    <dbReference type="NCBI Taxonomy" id="2077091"/>
    <lineage>
        <taxon>Bacteria</taxon>
        <taxon>Pseudomonadati</taxon>
        <taxon>Bacteroidota</taxon>
        <taxon>Chitinophagia</taxon>
        <taxon>Chitinophagales</taxon>
        <taxon>Chitinophagaceae</taxon>
        <taxon>Flavipsychrobacter</taxon>
    </lineage>
</organism>